<evidence type="ECO:0000259" key="7">
    <source>
        <dbReference type="PROSITE" id="PS50075"/>
    </source>
</evidence>
<feature type="region of interest" description="Disordered" evidence="6">
    <location>
        <begin position="203"/>
        <end position="231"/>
    </location>
</feature>
<feature type="region of interest" description="Disordered" evidence="6">
    <location>
        <begin position="965"/>
        <end position="987"/>
    </location>
</feature>
<feature type="region of interest" description="Disordered" evidence="6">
    <location>
        <begin position="1052"/>
        <end position="1072"/>
    </location>
</feature>
<name>A0A918GEF4_STRGD</name>
<dbReference type="NCBIfam" id="TIGR01733">
    <property type="entry name" value="AA-adenyl-dom"/>
    <property type="match status" value="1"/>
</dbReference>
<evidence type="ECO:0000256" key="6">
    <source>
        <dbReference type="SAM" id="MobiDB-lite"/>
    </source>
</evidence>
<keyword evidence="9" id="KW-1185">Reference proteome</keyword>
<dbReference type="Gene3D" id="3.30.300.30">
    <property type="match status" value="1"/>
</dbReference>
<dbReference type="InterPro" id="IPR001242">
    <property type="entry name" value="Condensation_dom"/>
</dbReference>
<feature type="compositionally biased region" description="Pro residues" evidence="6">
    <location>
        <begin position="217"/>
        <end position="227"/>
    </location>
</feature>
<dbReference type="GO" id="GO:0044550">
    <property type="term" value="P:secondary metabolite biosynthetic process"/>
    <property type="evidence" value="ECO:0007669"/>
    <property type="project" value="TreeGrafter"/>
</dbReference>
<dbReference type="InterPro" id="IPR020806">
    <property type="entry name" value="PKS_PP-bd"/>
</dbReference>
<dbReference type="InterPro" id="IPR010071">
    <property type="entry name" value="AA_adenyl_dom"/>
</dbReference>
<dbReference type="Gene3D" id="2.30.38.10">
    <property type="entry name" value="Luciferase, Domain 3"/>
    <property type="match status" value="1"/>
</dbReference>
<dbReference type="PANTHER" id="PTHR45527">
    <property type="entry name" value="NONRIBOSOMAL PEPTIDE SYNTHETASE"/>
    <property type="match status" value="1"/>
</dbReference>
<evidence type="ECO:0000256" key="1">
    <source>
        <dbReference type="ARBA" id="ARBA00001957"/>
    </source>
</evidence>
<dbReference type="SUPFAM" id="SSF47336">
    <property type="entry name" value="ACP-like"/>
    <property type="match status" value="1"/>
</dbReference>
<dbReference type="PANTHER" id="PTHR45527:SF1">
    <property type="entry name" value="FATTY ACID SYNTHASE"/>
    <property type="match status" value="1"/>
</dbReference>
<protein>
    <recommendedName>
        <fullName evidence="7">Carrier domain-containing protein</fullName>
    </recommendedName>
</protein>
<dbReference type="GO" id="GO:0043041">
    <property type="term" value="P:amino acid activation for nonribosomal peptide biosynthetic process"/>
    <property type="evidence" value="ECO:0007669"/>
    <property type="project" value="TreeGrafter"/>
</dbReference>
<organism evidence="8 9">
    <name type="scientific">Streptomyces griseoviridis</name>
    <dbReference type="NCBI Taxonomy" id="45398"/>
    <lineage>
        <taxon>Bacteria</taxon>
        <taxon>Bacillati</taxon>
        <taxon>Actinomycetota</taxon>
        <taxon>Actinomycetes</taxon>
        <taxon>Kitasatosporales</taxon>
        <taxon>Streptomycetaceae</taxon>
        <taxon>Streptomyces</taxon>
    </lineage>
</organism>
<dbReference type="Pfam" id="PF00550">
    <property type="entry name" value="PP-binding"/>
    <property type="match status" value="1"/>
</dbReference>
<dbReference type="Gene3D" id="3.30.559.10">
    <property type="entry name" value="Chloramphenicol acetyltransferase-like domain"/>
    <property type="match status" value="2"/>
</dbReference>
<dbReference type="PROSITE" id="PS50075">
    <property type="entry name" value="CARRIER"/>
    <property type="match status" value="1"/>
</dbReference>
<dbReference type="SUPFAM" id="SSF52777">
    <property type="entry name" value="CoA-dependent acyltransferases"/>
    <property type="match status" value="4"/>
</dbReference>
<dbReference type="GO" id="GO:0008610">
    <property type="term" value="P:lipid biosynthetic process"/>
    <property type="evidence" value="ECO:0007669"/>
    <property type="project" value="UniProtKB-ARBA"/>
</dbReference>
<dbReference type="GO" id="GO:0005829">
    <property type="term" value="C:cytosol"/>
    <property type="evidence" value="ECO:0007669"/>
    <property type="project" value="TreeGrafter"/>
</dbReference>
<dbReference type="GO" id="GO:0017000">
    <property type="term" value="P:antibiotic biosynthetic process"/>
    <property type="evidence" value="ECO:0007669"/>
    <property type="project" value="UniProtKB-KW"/>
</dbReference>
<reference evidence="8" key="2">
    <citation type="submission" date="2020-09" db="EMBL/GenBank/DDBJ databases">
        <authorList>
            <person name="Sun Q."/>
            <person name="Ohkuma M."/>
        </authorList>
    </citation>
    <scope>NUCLEOTIDE SEQUENCE</scope>
    <source>
        <strain evidence="8">JCM 4234</strain>
    </source>
</reference>
<dbReference type="SMART" id="SM00823">
    <property type="entry name" value="PKS_PP"/>
    <property type="match status" value="1"/>
</dbReference>
<dbReference type="InterPro" id="IPR036736">
    <property type="entry name" value="ACP-like_sf"/>
</dbReference>
<keyword evidence="4" id="KW-0677">Repeat</keyword>
<dbReference type="NCBIfam" id="TIGR01720">
    <property type="entry name" value="NRPS-para261"/>
    <property type="match status" value="1"/>
</dbReference>
<dbReference type="Pfam" id="PF00501">
    <property type="entry name" value="AMP-binding"/>
    <property type="match status" value="1"/>
</dbReference>
<evidence type="ECO:0000256" key="4">
    <source>
        <dbReference type="ARBA" id="ARBA00022737"/>
    </source>
</evidence>
<dbReference type="InterPro" id="IPR045851">
    <property type="entry name" value="AMP-bd_C_sf"/>
</dbReference>
<accession>A0A918GEF4</accession>
<dbReference type="EMBL" id="BMSL01000004">
    <property type="protein sequence ID" value="GGS31174.1"/>
    <property type="molecule type" value="Genomic_DNA"/>
</dbReference>
<evidence type="ECO:0000313" key="9">
    <source>
        <dbReference type="Proteomes" id="UP000653493"/>
    </source>
</evidence>
<dbReference type="Gene3D" id="3.30.559.30">
    <property type="entry name" value="Nonribosomal peptide synthetase, condensation domain"/>
    <property type="match status" value="2"/>
</dbReference>
<dbReference type="FunFam" id="2.30.38.10:FF:000001">
    <property type="entry name" value="Non-ribosomal peptide synthetase PvdI"/>
    <property type="match status" value="1"/>
</dbReference>
<dbReference type="Gene3D" id="1.10.1200.10">
    <property type="entry name" value="ACP-like"/>
    <property type="match status" value="1"/>
</dbReference>
<evidence type="ECO:0000313" key="8">
    <source>
        <dbReference type="EMBL" id="GGS31174.1"/>
    </source>
</evidence>
<dbReference type="InterPro" id="IPR023213">
    <property type="entry name" value="CAT-like_dom_sf"/>
</dbReference>
<dbReference type="InterPro" id="IPR025110">
    <property type="entry name" value="AMP-bd_C"/>
</dbReference>
<dbReference type="InterPro" id="IPR006162">
    <property type="entry name" value="Ppantetheine_attach_site"/>
</dbReference>
<evidence type="ECO:0000256" key="2">
    <source>
        <dbReference type="ARBA" id="ARBA00022450"/>
    </source>
</evidence>
<keyword evidence="2" id="KW-0596">Phosphopantetheine</keyword>
<dbReference type="GO" id="GO:0031177">
    <property type="term" value="F:phosphopantetheine binding"/>
    <property type="evidence" value="ECO:0007669"/>
    <property type="project" value="InterPro"/>
</dbReference>
<dbReference type="CDD" id="cd19543">
    <property type="entry name" value="DCL_NRPS"/>
    <property type="match status" value="1"/>
</dbReference>
<dbReference type="InterPro" id="IPR010060">
    <property type="entry name" value="NRPS_synth"/>
</dbReference>
<dbReference type="Proteomes" id="UP000653493">
    <property type="component" value="Unassembled WGS sequence"/>
</dbReference>
<dbReference type="Pfam" id="PF00668">
    <property type="entry name" value="Condensation"/>
    <property type="match status" value="2"/>
</dbReference>
<evidence type="ECO:0000256" key="3">
    <source>
        <dbReference type="ARBA" id="ARBA00022553"/>
    </source>
</evidence>
<gene>
    <name evidence="8" type="ORF">GCM10010238_20280</name>
</gene>
<feature type="domain" description="Carrier" evidence="7">
    <location>
        <begin position="984"/>
        <end position="1058"/>
    </location>
</feature>
<dbReference type="InterPro" id="IPR000873">
    <property type="entry name" value="AMP-dep_synth/lig_dom"/>
</dbReference>
<proteinExistence type="predicted"/>
<dbReference type="GO" id="GO:0003824">
    <property type="term" value="F:catalytic activity"/>
    <property type="evidence" value="ECO:0007669"/>
    <property type="project" value="InterPro"/>
</dbReference>
<keyword evidence="5" id="KW-0045">Antibiotic biosynthesis</keyword>
<comment type="cofactor">
    <cofactor evidence="1">
        <name>pantetheine 4'-phosphate</name>
        <dbReference type="ChEBI" id="CHEBI:47942"/>
    </cofactor>
</comment>
<reference evidence="8" key="1">
    <citation type="journal article" date="2014" name="Int. J. Syst. Evol. Microbiol.">
        <title>Complete genome sequence of Corynebacterium casei LMG S-19264T (=DSM 44701T), isolated from a smear-ripened cheese.</title>
        <authorList>
            <consortium name="US DOE Joint Genome Institute (JGI-PGF)"/>
            <person name="Walter F."/>
            <person name="Albersmeier A."/>
            <person name="Kalinowski J."/>
            <person name="Ruckert C."/>
        </authorList>
    </citation>
    <scope>NUCLEOTIDE SEQUENCE</scope>
    <source>
        <strain evidence="8">JCM 4234</strain>
    </source>
</reference>
<dbReference type="PROSITE" id="PS00012">
    <property type="entry name" value="PHOSPHOPANTETHEINE"/>
    <property type="match status" value="1"/>
</dbReference>
<sequence length="1567" mass="168756">MTRTGLTDVLPLSPLQNGLLFHALYDERAADVYVVQFVLDLRGPLDAGRLRGAVEALLRRHPNLRAGFWQEGMKRAVQVIPRSVRLPWTEHDATGVPADQRPAALERVLAADRAQRFDPARPPLTRCTLVAFGPEEHRLVLSHHHLLVDGWSMPLLLADLFALYDNGGDETALPPPAPFRDQLAWLGARDTAGDTRAWRAELAGLEQPTTVTRAPAPGTPAPGPDPAATPAQRQEYVELDETATAALAARGRHHRLTLNTLVQGAWALLLGALTGSDDVTFGAVVSGRPPEVERSEAMVGLFINTVPVRVRLDPGRTLAGNLRRLQDAQARLTDHQYADLPAIQRAAGLPELFDTLVVFENYPLEADALDLAAAGVRLHGLDVRDATHYPLSLVAIPGPRLRLRVEHDPGRCAPEVSRGLAARLERLLRTMARDLDIPTARVELLSAGERATVLPTPHTTERPFPREPLPRLLDRQAALTPDATAVVDGDVRLTYRELASRSNRLARLLVRRGAGPEDLVTLALPRGADQVVAFVAVLKSGAAYTPIDTSYPPERVRFLLADAAPAAVVTTTAEARLLPPDTDPVVLDGPACARELAALPDTGLTDADRLRPLTTGHPVYALYTSGSTGRPKGVVMHAEPLLNLMAWYTGAIPGPAGSVVSQFSTLAFDPAPLEMLCALTQGQTVTVASDLARHDPQELLHWLERDGARHLYTTHTVLEALADAAATGDRDLPALLEVVQAGEALTPGEDLKRLFRGHPGRRLHNLYGPTETHVVTAAVLTGDPDDWPAEVPIGTPVPNTRLYVLDAWLRPSPPGVAGELYVGGVMPARGYLRRPALTAARFVADPFGPPGARLYRTGDLVRLRPDGALDFLGRADDQVKIGGQRVEPGETRAALERLTGVAQAVVLVREDTPGAKRLVAYAVPAPGHTPDPAALRDELARTLPTALVPAVCVVLGELPRNANGKIDRQALPAPDVTGHGGGPAPRDPREALLVQLFEEVVGVHGVGVDDDFFALGGDSIMSMQLAGRARKAGLAISPRDVFERRTAARLAAAAPADDDTDARPAGARTEAAGPFPVTPIMHWFRTLDGPADGFSQSVVLRVPAALDEPRLATLLQSLVDRHDALRLRVTTRPDGTWAPEILPAGSVDAARRVRRVDVRGLDAQALREVLEKEGAAADRLLRPALGDVLRAVWCDAGDRPGRLLLTAHHFAVDGVSWRVLLADLAAAWPAVAAGRPPEPEPVATPLRQWAHRLQELARHPDQRAHEPFWRRVTRPAEPLPSLVPPDPRRDVAGTARLVTAELPADLTRALLTSVPAAFHAGMNDILLTALTAAVTDWRRARGSYATDLLVDIEGHGRDTAGDDLDLSRTVGWLTCLYPVRLDIGHVDHRELRTGGPALGRAVKRVKEQLRAVPDQGLGHGLLRYLNEDTAPRLAGGARAELLFNYLGRFPEPVDADWSPAPEAPPLGGGVDPGLPFGRSLTLNAFTRDHADGPRLTALWSWPGALWTPADIEELAEGWSTVLRALVRHTGARGAGGRTPSDLPMVELSQTDIDLLESELGEEDEATQ</sequence>
<dbReference type="Gene3D" id="3.40.50.980">
    <property type="match status" value="2"/>
</dbReference>
<keyword evidence="3" id="KW-0597">Phosphoprotein</keyword>
<evidence type="ECO:0000256" key="5">
    <source>
        <dbReference type="ARBA" id="ARBA00023194"/>
    </source>
</evidence>
<comment type="caution">
    <text evidence="8">The sequence shown here is derived from an EMBL/GenBank/DDBJ whole genome shotgun (WGS) entry which is preliminary data.</text>
</comment>
<dbReference type="Pfam" id="PF13193">
    <property type="entry name" value="AMP-binding_C"/>
    <property type="match status" value="1"/>
</dbReference>
<dbReference type="InterPro" id="IPR009081">
    <property type="entry name" value="PP-bd_ACP"/>
</dbReference>
<dbReference type="SUPFAM" id="SSF56801">
    <property type="entry name" value="Acetyl-CoA synthetase-like"/>
    <property type="match status" value="1"/>
</dbReference>